<dbReference type="EMBL" id="LK052918">
    <property type="protein sequence ID" value="CDR47535.1"/>
    <property type="molecule type" value="Genomic_DNA"/>
</dbReference>
<sequence>MSVHRNHSTGGQQRPSLSRPFSSNNPFRNASQDSNIGRDPGFSSWVQRNQSQMSFSSDDEQGELFQPQRPGYERTTSNGSNSMPPPRSTDPFAPVSRSSTGSRHNGNSGSLPSYPKNTTTDYYNTDEKSRRHATETSGGELPPSYEEAAGPRTAKKEYPREKQTAAQSQQQYIEEHKSRHSSSHSGTHRSRSTREGETGHRSSREHRSGSERHRSDRHRSDRHRSDREHKSRSSKSKEKDSKPAKNVDTIDKLDVTGLFGGAFHHDGPFDACTPHRNKDQKSAPVLAFPADGPNNSIRGTANVNKDATLRYIQGREDEEDDDLYAPPSTVAPRNTYARGANGSDSTLAAVKNDVKITSFDAKGRATPVHGETTLGLGSTTFLDGAPAAQSAIAEEANKNSSGLGRKKSIKQRIRGDSYTSPQSQPAKLNMPSYNRANSADALQVESGNGNSLLKRVKSLKVGRSRS</sequence>
<organism evidence="2">
    <name type="scientific">Cyberlindnera fabianii</name>
    <name type="common">Yeast</name>
    <name type="synonym">Hansenula fabianii</name>
    <dbReference type="NCBI Taxonomy" id="36022"/>
    <lineage>
        <taxon>Eukaryota</taxon>
        <taxon>Fungi</taxon>
        <taxon>Dikarya</taxon>
        <taxon>Ascomycota</taxon>
        <taxon>Saccharomycotina</taxon>
        <taxon>Saccharomycetes</taxon>
        <taxon>Phaffomycetales</taxon>
        <taxon>Phaffomycetaceae</taxon>
        <taxon>Cyberlindnera</taxon>
    </lineage>
</organism>
<dbReference type="InterPro" id="IPR013226">
    <property type="entry name" value="Pal1"/>
</dbReference>
<feature type="compositionally biased region" description="Polar residues" evidence="1">
    <location>
        <begin position="8"/>
        <end position="35"/>
    </location>
</feature>
<feature type="compositionally biased region" description="Polar residues" evidence="1">
    <location>
        <begin position="44"/>
        <end position="56"/>
    </location>
</feature>
<feature type="region of interest" description="Disordered" evidence="1">
    <location>
        <begin position="315"/>
        <end position="338"/>
    </location>
</feature>
<proteinExistence type="predicted"/>
<dbReference type="PANTHER" id="PTHR28307">
    <property type="entry name" value="PROTEIN PAL1"/>
    <property type="match status" value="1"/>
</dbReference>
<feature type="compositionally biased region" description="Basic and acidic residues" evidence="1">
    <location>
        <begin position="192"/>
        <end position="214"/>
    </location>
</feature>
<feature type="compositionally biased region" description="Basic and acidic residues" evidence="1">
    <location>
        <begin position="223"/>
        <end position="251"/>
    </location>
</feature>
<name>A0A061BI10_CYBFA</name>
<evidence type="ECO:0000313" key="2">
    <source>
        <dbReference type="EMBL" id="CDR47535.1"/>
    </source>
</evidence>
<feature type="region of interest" description="Disordered" evidence="1">
    <location>
        <begin position="394"/>
        <end position="432"/>
    </location>
</feature>
<dbReference type="AlphaFoldDB" id="A0A061BI10"/>
<feature type="compositionally biased region" description="Polar residues" evidence="1">
    <location>
        <begin position="417"/>
        <end position="432"/>
    </location>
</feature>
<evidence type="ECO:0000256" key="1">
    <source>
        <dbReference type="SAM" id="MobiDB-lite"/>
    </source>
</evidence>
<feature type="compositionally biased region" description="Polar residues" evidence="1">
    <location>
        <begin position="96"/>
        <end position="123"/>
    </location>
</feature>
<accession>A0A061BI10</accession>
<dbReference type="PhylomeDB" id="A0A061BI10"/>
<feature type="compositionally biased region" description="Basic and acidic residues" evidence="1">
    <location>
        <begin position="125"/>
        <end position="134"/>
    </location>
</feature>
<gene>
    <name evidence="2" type="ORF">CYFA0S_33e00144g</name>
</gene>
<feature type="region of interest" description="Disordered" evidence="1">
    <location>
        <begin position="1"/>
        <end position="251"/>
    </location>
</feature>
<feature type="compositionally biased region" description="Basic and acidic residues" evidence="1">
    <location>
        <begin position="154"/>
        <end position="163"/>
    </location>
</feature>
<dbReference type="GO" id="GO:0005737">
    <property type="term" value="C:cytoplasm"/>
    <property type="evidence" value="ECO:0007669"/>
    <property type="project" value="TreeGrafter"/>
</dbReference>
<reference evidence="2" key="1">
    <citation type="journal article" date="2014" name="Genome Announc.">
        <title>Genome sequence of the yeast Cyberlindnera fabianii (Hansenula fabianii).</title>
        <authorList>
            <person name="Freel K.C."/>
            <person name="Sarilar V."/>
            <person name="Neuveglise C."/>
            <person name="Devillers H."/>
            <person name="Friedrich A."/>
            <person name="Schacherer J."/>
        </authorList>
    </citation>
    <scope>NUCLEOTIDE SEQUENCE</scope>
    <source>
        <strain evidence="2">YJS4271</strain>
    </source>
</reference>
<dbReference type="OrthoDB" id="5352132at2759"/>
<dbReference type="PANTHER" id="PTHR28307:SF2">
    <property type="entry name" value="PROTEIN PAL1"/>
    <property type="match status" value="1"/>
</dbReference>
<dbReference type="Pfam" id="PF08316">
    <property type="entry name" value="Pal1"/>
    <property type="match status" value="1"/>
</dbReference>
<protein>
    <submittedName>
        <fullName evidence="2">CYFA0S33e00144g1_1</fullName>
    </submittedName>
</protein>
<feature type="compositionally biased region" description="Basic residues" evidence="1">
    <location>
        <begin position="178"/>
        <end position="191"/>
    </location>
</feature>